<keyword evidence="3 4" id="KW-0326">Glycosidase</keyword>
<proteinExistence type="inferred from homology"/>
<dbReference type="KEGG" id="fcr:HYN56_19600"/>
<dbReference type="CDD" id="cd18823">
    <property type="entry name" value="GH43_RcAra43A-like"/>
    <property type="match status" value="1"/>
</dbReference>
<evidence type="ECO:0000256" key="1">
    <source>
        <dbReference type="ARBA" id="ARBA00009865"/>
    </source>
</evidence>
<evidence type="ECO:0000313" key="5">
    <source>
        <dbReference type="EMBL" id="AWK06311.1"/>
    </source>
</evidence>
<dbReference type="EMBL" id="CP029255">
    <property type="protein sequence ID" value="AWK06311.1"/>
    <property type="molecule type" value="Genomic_DNA"/>
</dbReference>
<dbReference type="Gene3D" id="2.60.120.260">
    <property type="entry name" value="Galactose-binding domain-like"/>
    <property type="match status" value="1"/>
</dbReference>
<keyword evidence="6" id="KW-1185">Reference proteome</keyword>
<dbReference type="InterPro" id="IPR023296">
    <property type="entry name" value="Glyco_hydro_beta-prop_sf"/>
</dbReference>
<dbReference type="Gene3D" id="2.115.10.20">
    <property type="entry name" value="Glycosyl hydrolase domain, family 43"/>
    <property type="match status" value="1"/>
</dbReference>
<gene>
    <name evidence="5" type="ORF">HYN56_19600</name>
</gene>
<evidence type="ECO:0000256" key="4">
    <source>
        <dbReference type="RuleBase" id="RU361187"/>
    </source>
</evidence>
<dbReference type="PANTHER" id="PTHR22925">
    <property type="entry name" value="GLYCOSYL HYDROLASE 43 FAMILY MEMBER"/>
    <property type="match status" value="1"/>
</dbReference>
<comment type="similarity">
    <text evidence="1 4">Belongs to the glycosyl hydrolase 43 family.</text>
</comment>
<sequence>MNINTLLFKILLVFICCFNGSVVEAQLLNIKNDSFWKTKDGKPIYSQGGGIFKFTDPISGIQKYYWYGVQYEEADVYRNNPAVTLPTSTFKAVTCYSSTDLVNWTFEGDVLTKEKVNENGKTWVGRLGVAYIKEWKKYALFVQHDKEVLITLSDSPTAQFEWHQKINMEKMIGTSNTGDQTVFTDEDTGKSYLIYSYGRGRNKIYVSEIGIKDEKINLLDCTEVFKGESREGNCMFKYKNKYYMFASNIYGWDASFAYYLVSDNIRGPYVPTNEMQVMKGTEDDFAHISQTGFFFSVKGSKQETIVYCGDRWANFAGNGLGYNQWCPISFEGTTPYFNSLNSWNLEEKTGKWEVAKDNNYIKNASFEADRRHIPSPVKPVQIQLTGWFSEVIKGNKISLDSISPVLNHFNTEEERKTVIGEKSLEISDKIDFKRKIFQTIASSPFVKLKDGVYTLSAKIKNSTDFKNLEMYAVSGNKRFFYSIKEENAVWKTITISNIIVKGGKVEIGFLADGKAGAFCYVDDLTFMSM</sequence>
<evidence type="ECO:0000256" key="2">
    <source>
        <dbReference type="ARBA" id="ARBA00022801"/>
    </source>
</evidence>
<dbReference type="GO" id="GO:0004553">
    <property type="term" value="F:hydrolase activity, hydrolyzing O-glycosyl compounds"/>
    <property type="evidence" value="ECO:0007669"/>
    <property type="project" value="InterPro"/>
</dbReference>
<evidence type="ECO:0000256" key="3">
    <source>
        <dbReference type="ARBA" id="ARBA00023295"/>
    </source>
</evidence>
<dbReference type="Proteomes" id="UP000245250">
    <property type="component" value="Chromosome"/>
</dbReference>
<protein>
    <submittedName>
        <fullName evidence="5">Beta-xylosidase</fullName>
    </submittedName>
</protein>
<keyword evidence="2 4" id="KW-0378">Hydrolase</keyword>
<dbReference type="InterPro" id="IPR006710">
    <property type="entry name" value="Glyco_hydro_43"/>
</dbReference>
<dbReference type="RefSeq" id="WP_109193728.1">
    <property type="nucleotide sequence ID" value="NZ_CP029255.1"/>
</dbReference>
<dbReference type="GO" id="GO:0005975">
    <property type="term" value="P:carbohydrate metabolic process"/>
    <property type="evidence" value="ECO:0007669"/>
    <property type="project" value="InterPro"/>
</dbReference>
<name>A0A2S1YQH8_9FLAO</name>
<dbReference type="PANTHER" id="PTHR22925:SF3">
    <property type="entry name" value="GLYCOSYL HYDROLASE FAMILY PROTEIN 43"/>
    <property type="match status" value="1"/>
</dbReference>
<dbReference type="Pfam" id="PF04616">
    <property type="entry name" value="Glyco_hydro_43"/>
    <property type="match status" value="1"/>
</dbReference>
<dbReference type="SUPFAM" id="SSF75005">
    <property type="entry name" value="Arabinanase/levansucrase/invertase"/>
    <property type="match status" value="1"/>
</dbReference>
<accession>A0A2S1YQH8</accession>
<reference evidence="5 6" key="1">
    <citation type="submission" date="2018-05" db="EMBL/GenBank/DDBJ databases">
        <title>Genome sequencing of Flavobacterium sp. HYN0056.</title>
        <authorList>
            <person name="Yi H."/>
            <person name="Baek C."/>
        </authorList>
    </citation>
    <scope>NUCLEOTIDE SEQUENCE [LARGE SCALE GENOMIC DNA]</scope>
    <source>
        <strain evidence="5 6">HYN0056</strain>
    </source>
</reference>
<evidence type="ECO:0000313" key="6">
    <source>
        <dbReference type="Proteomes" id="UP000245250"/>
    </source>
</evidence>
<dbReference type="AlphaFoldDB" id="A0A2S1YQH8"/>
<organism evidence="5 6">
    <name type="scientific">Flavobacterium crocinum</name>
    <dbReference type="NCBI Taxonomy" id="2183896"/>
    <lineage>
        <taxon>Bacteria</taxon>
        <taxon>Pseudomonadati</taxon>
        <taxon>Bacteroidota</taxon>
        <taxon>Flavobacteriia</taxon>
        <taxon>Flavobacteriales</taxon>
        <taxon>Flavobacteriaceae</taxon>
        <taxon>Flavobacterium</taxon>
    </lineage>
</organism>
<dbReference type="OrthoDB" id="273314at2"/>